<feature type="compositionally biased region" description="Basic and acidic residues" evidence="4">
    <location>
        <begin position="144"/>
        <end position="157"/>
    </location>
</feature>
<dbReference type="Gene3D" id="1.10.10.10">
    <property type="entry name" value="Winged helix-like DNA-binding domain superfamily/Winged helix DNA-binding domain"/>
    <property type="match status" value="2"/>
</dbReference>
<gene>
    <name evidence="7" type="ORF">GCM10010191_03620</name>
</gene>
<feature type="compositionally biased region" description="Basic residues" evidence="4">
    <location>
        <begin position="158"/>
        <end position="170"/>
    </location>
</feature>
<keyword evidence="3" id="KW-0804">Transcription</keyword>
<dbReference type="InterPro" id="IPR036390">
    <property type="entry name" value="WH_DNA-bd_sf"/>
</dbReference>
<feature type="region of interest" description="Disordered" evidence="4">
    <location>
        <begin position="135"/>
        <end position="177"/>
    </location>
</feature>
<dbReference type="SUPFAM" id="SSF54909">
    <property type="entry name" value="Dimeric alpha+beta barrel"/>
    <property type="match status" value="1"/>
</dbReference>
<proteinExistence type="predicted"/>
<evidence type="ECO:0000256" key="4">
    <source>
        <dbReference type="SAM" id="MobiDB-lite"/>
    </source>
</evidence>
<comment type="caution">
    <text evidence="7">The sequence shown here is derived from an EMBL/GenBank/DDBJ whole genome shotgun (WGS) entry which is preliminary data.</text>
</comment>
<dbReference type="InterPro" id="IPR019887">
    <property type="entry name" value="Tscrpt_reg_AsnC/Lrp_C"/>
</dbReference>
<feature type="domain" description="HTH asnC-type" evidence="6">
    <location>
        <begin position="178"/>
        <end position="215"/>
    </location>
</feature>
<dbReference type="PRINTS" id="PR00033">
    <property type="entry name" value="HTHASNC"/>
</dbReference>
<dbReference type="Gene3D" id="3.30.70.920">
    <property type="match status" value="1"/>
</dbReference>
<accession>A0ABN3ICV4</accession>
<evidence type="ECO:0000256" key="1">
    <source>
        <dbReference type="ARBA" id="ARBA00023015"/>
    </source>
</evidence>
<feature type="domain" description="Transcription regulator AsnC/Lrp ligand binding" evidence="5">
    <location>
        <begin position="69"/>
        <end position="139"/>
    </location>
</feature>
<evidence type="ECO:0000259" key="6">
    <source>
        <dbReference type="Pfam" id="PF13404"/>
    </source>
</evidence>
<dbReference type="EMBL" id="BAAARW010000001">
    <property type="protein sequence ID" value="GAA2399763.1"/>
    <property type="molecule type" value="Genomic_DNA"/>
</dbReference>
<dbReference type="InterPro" id="IPR000485">
    <property type="entry name" value="AsnC-type_HTH_dom"/>
</dbReference>
<evidence type="ECO:0000256" key="2">
    <source>
        <dbReference type="ARBA" id="ARBA00023125"/>
    </source>
</evidence>
<dbReference type="SMART" id="SM00344">
    <property type="entry name" value="HTH_ASNC"/>
    <property type="match status" value="1"/>
</dbReference>
<feature type="domain" description="HTH asnC-type" evidence="6">
    <location>
        <begin position="7"/>
        <end position="47"/>
    </location>
</feature>
<evidence type="ECO:0000259" key="5">
    <source>
        <dbReference type="Pfam" id="PF01037"/>
    </source>
</evidence>
<dbReference type="InterPro" id="IPR036388">
    <property type="entry name" value="WH-like_DNA-bd_sf"/>
</dbReference>
<dbReference type="SUPFAM" id="SSF46785">
    <property type="entry name" value="Winged helix' DNA-binding domain"/>
    <property type="match status" value="2"/>
</dbReference>
<evidence type="ECO:0000256" key="3">
    <source>
        <dbReference type="ARBA" id="ARBA00023163"/>
    </source>
</evidence>
<keyword evidence="2" id="KW-0238">DNA-binding</keyword>
<dbReference type="InterPro" id="IPR011008">
    <property type="entry name" value="Dimeric_a/b-barrel"/>
</dbReference>
<dbReference type="Pfam" id="PF01037">
    <property type="entry name" value="AsnC_trans_reg"/>
    <property type="match status" value="1"/>
</dbReference>
<organism evidence="7 8">
    <name type="scientific">Actinomadura vinacea</name>
    <dbReference type="NCBI Taxonomy" id="115336"/>
    <lineage>
        <taxon>Bacteria</taxon>
        <taxon>Bacillati</taxon>
        <taxon>Actinomycetota</taxon>
        <taxon>Actinomycetes</taxon>
        <taxon>Streptosporangiales</taxon>
        <taxon>Thermomonosporaceae</taxon>
        <taxon>Actinomadura</taxon>
    </lineage>
</organism>
<dbReference type="InterPro" id="IPR011991">
    <property type="entry name" value="ArsR-like_HTH"/>
</dbReference>
<dbReference type="RefSeq" id="WP_344586503.1">
    <property type="nucleotide sequence ID" value="NZ_BAAARW010000001.1"/>
</dbReference>
<evidence type="ECO:0000313" key="7">
    <source>
        <dbReference type="EMBL" id="GAA2399763.1"/>
    </source>
</evidence>
<dbReference type="PANTHER" id="PTHR30154">
    <property type="entry name" value="LEUCINE-RESPONSIVE REGULATORY PROTEIN"/>
    <property type="match status" value="1"/>
</dbReference>
<protein>
    <recommendedName>
        <fullName evidence="9">Lrp/AsnC family transcriptional regulator</fullName>
    </recommendedName>
</protein>
<sequence length="248" mass="26841">MRDSAFDELDIAIVDAVRSAPRASWRDLAPVLGVDPATVSRRWSRMQSAGDAWVTAHLSGGATPSCALVEINCIPGRSREVANVLADDVEAATVKLTAGARDVLVLAQAPGLDALSRYLLDRVEHVPGVTNVRSHVATRSTLEPSRRREGALDPEQRRRLHSQTKTRPHRGGALEAPDHRIARALNIDGRMSFQRLAEHAGVGPAAVRRRLARLEAAGLITLRCDTSRHLSGHAVAAVYFGSLDVRDL</sequence>
<dbReference type="InterPro" id="IPR019888">
    <property type="entry name" value="Tscrpt_reg_AsnC-like"/>
</dbReference>
<dbReference type="Proteomes" id="UP001501231">
    <property type="component" value="Unassembled WGS sequence"/>
</dbReference>
<dbReference type="CDD" id="cd00090">
    <property type="entry name" value="HTH_ARSR"/>
    <property type="match status" value="1"/>
</dbReference>
<keyword evidence="1" id="KW-0805">Transcription regulation</keyword>
<keyword evidence="8" id="KW-1185">Reference proteome</keyword>
<evidence type="ECO:0008006" key="9">
    <source>
        <dbReference type="Google" id="ProtNLM"/>
    </source>
</evidence>
<dbReference type="Pfam" id="PF13404">
    <property type="entry name" value="HTH_AsnC-type"/>
    <property type="match status" value="2"/>
</dbReference>
<reference evidence="7 8" key="1">
    <citation type="journal article" date="2019" name="Int. J. Syst. Evol. Microbiol.">
        <title>The Global Catalogue of Microorganisms (GCM) 10K type strain sequencing project: providing services to taxonomists for standard genome sequencing and annotation.</title>
        <authorList>
            <consortium name="The Broad Institute Genomics Platform"/>
            <consortium name="The Broad Institute Genome Sequencing Center for Infectious Disease"/>
            <person name="Wu L."/>
            <person name="Ma J."/>
        </authorList>
    </citation>
    <scope>NUCLEOTIDE SEQUENCE [LARGE SCALE GENOMIC DNA]</scope>
    <source>
        <strain evidence="7 8">JCM 3325</strain>
    </source>
</reference>
<evidence type="ECO:0000313" key="8">
    <source>
        <dbReference type="Proteomes" id="UP001501231"/>
    </source>
</evidence>
<name>A0ABN3ICV4_9ACTN</name>
<dbReference type="PANTHER" id="PTHR30154:SF34">
    <property type="entry name" value="TRANSCRIPTIONAL REGULATOR AZLB"/>
    <property type="match status" value="1"/>
</dbReference>